<evidence type="ECO:0000256" key="6">
    <source>
        <dbReference type="ARBA" id="ARBA00022683"/>
    </source>
</evidence>
<evidence type="ECO:0000256" key="7">
    <source>
        <dbReference type="ARBA" id="ARBA00022777"/>
    </source>
</evidence>
<dbReference type="Gene3D" id="3.40.50.510">
    <property type="entry name" value="Phosphotransferase system, mannose-type IIA component"/>
    <property type="match status" value="1"/>
</dbReference>
<evidence type="ECO:0000256" key="2">
    <source>
        <dbReference type="ARBA" id="ARBA00022448"/>
    </source>
</evidence>
<evidence type="ECO:0000313" key="9">
    <source>
        <dbReference type="EMBL" id="MEQ2443086.1"/>
    </source>
</evidence>
<dbReference type="CDD" id="cd00006">
    <property type="entry name" value="PTS_IIA_man"/>
    <property type="match status" value="1"/>
</dbReference>
<dbReference type="SUPFAM" id="SSF53062">
    <property type="entry name" value="PTS system fructose IIA component-like"/>
    <property type="match status" value="1"/>
</dbReference>
<evidence type="ECO:0000256" key="1">
    <source>
        <dbReference type="ARBA" id="ARBA00004496"/>
    </source>
</evidence>
<dbReference type="InterPro" id="IPR033887">
    <property type="entry name" value="PTS_IIA_man"/>
</dbReference>
<keyword evidence="2" id="KW-0813">Transport</keyword>
<dbReference type="InterPro" id="IPR036662">
    <property type="entry name" value="PTS_EIIA_man-typ_sf"/>
</dbReference>
<keyword evidence="4 9" id="KW-0762">Sugar transport</keyword>
<dbReference type="PANTHER" id="PTHR33799">
    <property type="entry name" value="PTS PERMEASE-RELATED-RELATED"/>
    <property type="match status" value="1"/>
</dbReference>
<keyword evidence="10" id="KW-1185">Reference proteome</keyword>
<evidence type="ECO:0000256" key="5">
    <source>
        <dbReference type="ARBA" id="ARBA00022679"/>
    </source>
</evidence>
<dbReference type="Proteomes" id="UP001464378">
    <property type="component" value="Unassembled WGS sequence"/>
</dbReference>
<dbReference type="EMBL" id="JBBMFK010000008">
    <property type="protein sequence ID" value="MEQ2443086.1"/>
    <property type="molecule type" value="Genomic_DNA"/>
</dbReference>
<feature type="domain" description="PTS EIIA type-4" evidence="8">
    <location>
        <begin position="1"/>
        <end position="124"/>
    </location>
</feature>
<dbReference type="PANTHER" id="PTHR33799:SF1">
    <property type="entry name" value="PTS SYSTEM MANNOSE-SPECIFIC EIIAB COMPONENT-RELATED"/>
    <property type="match status" value="1"/>
</dbReference>
<proteinExistence type="predicted"/>
<keyword evidence="3" id="KW-0963">Cytoplasm</keyword>
<dbReference type="InterPro" id="IPR051471">
    <property type="entry name" value="Bacterial_PTS_sugar_comp"/>
</dbReference>
<protein>
    <submittedName>
        <fullName evidence="9">PTS sugar transporter subunit IIA</fullName>
    </submittedName>
</protein>
<dbReference type="RefSeq" id="WP_349231411.1">
    <property type="nucleotide sequence ID" value="NZ_JBBMFK010000008.1"/>
</dbReference>
<accession>A0ABV1E6Z9</accession>
<organism evidence="9 10">
    <name type="scientific">Pseudoflavonifractor intestinihominis</name>
    <dbReference type="NCBI Taxonomy" id="3133171"/>
    <lineage>
        <taxon>Bacteria</taxon>
        <taxon>Bacillati</taxon>
        <taxon>Bacillota</taxon>
        <taxon>Clostridia</taxon>
        <taxon>Eubacteriales</taxon>
        <taxon>Oscillospiraceae</taxon>
        <taxon>Pseudoflavonifractor</taxon>
    </lineage>
</organism>
<evidence type="ECO:0000259" key="8">
    <source>
        <dbReference type="PROSITE" id="PS51096"/>
    </source>
</evidence>
<keyword evidence="7" id="KW-0418">Kinase</keyword>
<keyword evidence="5" id="KW-0808">Transferase</keyword>
<gene>
    <name evidence="9" type="ORF">WMO64_06350</name>
</gene>
<evidence type="ECO:0000256" key="4">
    <source>
        <dbReference type="ARBA" id="ARBA00022597"/>
    </source>
</evidence>
<comment type="caution">
    <text evidence="9">The sequence shown here is derived from an EMBL/GenBank/DDBJ whole genome shotgun (WGS) entry which is preliminary data.</text>
</comment>
<sequence length="147" mass="15555">MFDIILVSHGTLSRALLETAELIAGERKEGIKTFGLQLGDSVDLFGEAVTAAIAESLTRGDVLVLSDMRSGSPFNVTVGAMTQYKFRHITGLNLPMVIEAVSTQSYATLDEAFPDILDAGMTAVADINAYLDELDGGGNQKRGDASA</sequence>
<dbReference type="InterPro" id="IPR004701">
    <property type="entry name" value="PTS_EIIA_man-typ"/>
</dbReference>
<evidence type="ECO:0000256" key="3">
    <source>
        <dbReference type="ARBA" id="ARBA00022490"/>
    </source>
</evidence>
<keyword evidence="6" id="KW-0598">Phosphotransferase system</keyword>
<dbReference type="PROSITE" id="PS51096">
    <property type="entry name" value="PTS_EIIA_TYPE_4"/>
    <property type="match status" value="1"/>
</dbReference>
<name>A0ABV1E6Z9_9FIRM</name>
<reference evidence="9 10" key="1">
    <citation type="submission" date="2024-03" db="EMBL/GenBank/DDBJ databases">
        <title>Human intestinal bacterial collection.</title>
        <authorList>
            <person name="Pauvert C."/>
            <person name="Hitch T.C.A."/>
            <person name="Clavel T."/>
        </authorList>
    </citation>
    <scope>NUCLEOTIDE SEQUENCE [LARGE SCALE GENOMIC DNA]</scope>
    <source>
        <strain evidence="9 10">CLA-AP-H29</strain>
    </source>
</reference>
<evidence type="ECO:0000313" key="10">
    <source>
        <dbReference type="Proteomes" id="UP001464378"/>
    </source>
</evidence>
<comment type="subcellular location">
    <subcellularLocation>
        <location evidence="1">Cytoplasm</location>
    </subcellularLocation>
</comment>
<dbReference type="Pfam" id="PF03610">
    <property type="entry name" value="EIIA-man"/>
    <property type="match status" value="1"/>
</dbReference>